<feature type="compositionally biased region" description="Basic and acidic residues" evidence="1">
    <location>
        <begin position="289"/>
        <end position="304"/>
    </location>
</feature>
<comment type="caution">
    <text evidence="2">The sequence shown here is derived from an EMBL/GenBank/DDBJ whole genome shotgun (WGS) entry which is preliminary data.</text>
</comment>
<dbReference type="Proteomes" id="UP001515480">
    <property type="component" value="Unassembled WGS sequence"/>
</dbReference>
<feature type="compositionally biased region" description="Basic and acidic residues" evidence="1">
    <location>
        <begin position="18"/>
        <end position="86"/>
    </location>
</feature>
<accession>A0AB34IKR6</accession>
<evidence type="ECO:0000313" key="2">
    <source>
        <dbReference type="EMBL" id="KAL1502996.1"/>
    </source>
</evidence>
<name>A0AB34IKR6_PRYPA</name>
<feature type="compositionally biased region" description="Basic and acidic residues" evidence="1">
    <location>
        <begin position="152"/>
        <end position="165"/>
    </location>
</feature>
<feature type="region of interest" description="Disordered" evidence="1">
    <location>
        <begin position="1"/>
        <end position="104"/>
    </location>
</feature>
<feature type="region of interest" description="Disordered" evidence="1">
    <location>
        <begin position="189"/>
        <end position="304"/>
    </location>
</feature>
<gene>
    <name evidence="2" type="ORF">AB1Y20_011066</name>
</gene>
<feature type="compositionally biased region" description="Polar residues" evidence="1">
    <location>
        <begin position="270"/>
        <end position="287"/>
    </location>
</feature>
<keyword evidence="3" id="KW-1185">Reference proteome</keyword>
<proteinExistence type="predicted"/>
<organism evidence="2 3">
    <name type="scientific">Prymnesium parvum</name>
    <name type="common">Toxic golden alga</name>
    <dbReference type="NCBI Taxonomy" id="97485"/>
    <lineage>
        <taxon>Eukaryota</taxon>
        <taxon>Haptista</taxon>
        <taxon>Haptophyta</taxon>
        <taxon>Prymnesiophyceae</taxon>
        <taxon>Prymnesiales</taxon>
        <taxon>Prymnesiaceae</taxon>
        <taxon>Prymnesium</taxon>
    </lineage>
</organism>
<evidence type="ECO:0000313" key="3">
    <source>
        <dbReference type="Proteomes" id="UP001515480"/>
    </source>
</evidence>
<reference evidence="2 3" key="1">
    <citation type="journal article" date="2024" name="Science">
        <title>Giant polyketide synthase enzymes in the biosynthesis of giant marine polyether toxins.</title>
        <authorList>
            <person name="Fallon T.R."/>
            <person name="Shende V.V."/>
            <person name="Wierzbicki I.H."/>
            <person name="Pendleton A.L."/>
            <person name="Watervoot N.F."/>
            <person name="Auber R.P."/>
            <person name="Gonzalez D.J."/>
            <person name="Wisecaver J.H."/>
            <person name="Moore B.S."/>
        </authorList>
    </citation>
    <scope>NUCLEOTIDE SEQUENCE [LARGE SCALE GENOMIC DNA]</scope>
    <source>
        <strain evidence="2 3">12B1</strain>
    </source>
</reference>
<feature type="compositionally biased region" description="Basic and acidic residues" evidence="1">
    <location>
        <begin position="189"/>
        <end position="202"/>
    </location>
</feature>
<protein>
    <submittedName>
        <fullName evidence="2">Uncharacterized protein</fullName>
    </submittedName>
</protein>
<evidence type="ECO:0000256" key="1">
    <source>
        <dbReference type="SAM" id="MobiDB-lite"/>
    </source>
</evidence>
<sequence>MEEEDYDHEDAKKRLRQLKAEQEFRRKRQEEQQKREEEALREQMKLEDQKMQARLQERELEQQRQREERMAKYQQEREQRLQERNMFKRQLHKGPSQVPLYKRREEEYQRKLDEEAAARREELRKKRQAYEPIDFLKLKAEAVEREQALQRASEARRAARLEAERQAASFLPPLPQYYSGKVHERVVAEQHDQKRKVELQREKAKKMQLKAQRYAKLVAELDPAKPSESKPAAGKPAASTDGEEGAPPPPRRLPAPAAVDRTANAAFEPSPQTKQIQAKLSKLNSAIGSKEKAESALKKKDSHFEEELQESTYRAARSSPDLSSLYIDAIKYKVELLHSIRQHRSKSC</sequence>
<dbReference type="AlphaFoldDB" id="A0AB34IKR6"/>
<dbReference type="EMBL" id="JBGBPQ010000022">
    <property type="protein sequence ID" value="KAL1502996.1"/>
    <property type="molecule type" value="Genomic_DNA"/>
</dbReference>
<feature type="region of interest" description="Disordered" evidence="1">
    <location>
        <begin position="152"/>
        <end position="176"/>
    </location>
</feature>